<name>A0A7K1UN51_9MICC</name>
<proteinExistence type="predicted"/>
<dbReference type="AlphaFoldDB" id="A0A7K1UN51"/>
<protein>
    <submittedName>
        <fullName evidence="3">DUF2637 domain-containing protein</fullName>
    </submittedName>
</protein>
<dbReference type="SUPFAM" id="SSF46689">
    <property type="entry name" value="Homeodomain-like"/>
    <property type="match status" value="1"/>
</dbReference>
<feature type="region of interest" description="Disordered" evidence="1">
    <location>
        <begin position="221"/>
        <end position="270"/>
    </location>
</feature>
<evidence type="ECO:0000313" key="4">
    <source>
        <dbReference type="Proteomes" id="UP000460157"/>
    </source>
</evidence>
<dbReference type="EMBL" id="WRPM01000098">
    <property type="protein sequence ID" value="MVT27451.1"/>
    <property type="molecule type" value="Genomic_DNA"/>
</dbReference>
<feature type="transmembrane region" description="Helical" evidence="2">
    <location>
        <begin position="7"/>
        <end position="27"/>
    </location>
</feature>
<reference evidence="3 4" key="1">
    <citation type="submission" date="2019-12" db="EMBL/GenBank/DDBJ databases">
        <title>Nesterenkonia muleiensis sp. nov., a novel actinobacterium isolated from sap of Populus euphratica.</title>
        <authorList>
            <person name="Wang R."/>
        </authorList>
    </citation>
    <scope>NUCLEOTIDE SEQUENCE [LARGE SCALE GENOMIC DNA]</scope>
    <source>
        <strain evidence="3 4">F10</strain>
    </source>
</reference>
<evidence type="ECO:0000256" key="1">
    <source>
        <dbReference type="SAM" id="MobiDB-lite"/>
    </source>
</evidence>
<evidence type="ECO:0000256" key="2">
    <source>
        <dbReference type="SAM" id="Phobius"/>
    </source>
</evidence>
<dbReference type="Proteomes" id="UP000460157">
    <property type="component" value="Unassembled WGS sequence"/>
</dbReference>
<organism evidence="3 4">
    <name type="scientific">Nesterenkonia alkaliphila</name>
    <dbReference type="NCBI Taxonomy" id="1463631"/>
    <lineage>
        <taxon>Bacteria</taxon>
        <taxon>Bacillati</taxon>
        <taxon>Actinomycetota</taxon>
        <taxon>Actinomycetes</taxon>
        <taxon>Micrococcales</taxon>
        <taxon>Micrococcaceae</taxon>
        <taxon>Nesterenkonia</taxon>
    </lineage>
</organism>
<keyword evidence="2" id="KW-1133">Transmembrane helix</keyword>
<feature type="transmembrane region" description="Helical" evidence="2">
    <location>
        <begin position="105"/>
        <end position="130"/>
    </location>
</feature>
<sequence length="270" mass="28242">MVAGRWRWPVVIAGTGTVLIGLGAFWLSFTALADLAARSGVPEGRAWVWPLLVDGLIVVATIAVFALDQLTGAWYAWTLLICGALVSVVANILHAFVAADATVPAVLAAVVAAVPPLVLLASTHLTVVLIRSTDPPPSSPLVTPERLAPINLTSSSPAEEIAAAPQTLVGLTETEEEPAPAAATSRPEGYARAVELRDRGWSNAAVARELGVHPSTIGRWLARRFPDSPSGTPEEDHQEAATPQTSRPSAPVRPGPDDHVPINTQEGTPS</sequence>
<dbReference type="Pfam" id="PF10935">
    <property type="entry name" value="DUF2637"/>
    <property type="match status" value="1"/>
</dbReference>
<keyword evidence="4" id="KW-1185">Reference proteome</keyword>
<dbReference type="InterPro" id="IPR009057">
    <property type="entry name" value="Homeodomain-like_sf"/>
</dbReference>
<keyword evidence="2" id="KW-0472">Membrane</keyword>
<dbReference type="Pfam" id="PF13384">
    <property type="entry name" value="HTH_23"/>
    <property type="match status" value="1"/>
</dbReference>
<evidence type="ECO:0000313" key="3">
    <source>
        <dbReference type="EMBL" id="MVT27451.1"/>
    </source>
</evidence>
<keyword evidence="2" id="KW-0812">Transmembrane</keyword>
<comment type="caution">
    <text evidence="3">The sequence shown here is derived from an EMBL/GenBank/DDBJ whole genome shotgun (WGS) entry which is preliminary data.</text>
</comment>
<gene>
    <name evidence="3" type="ORF">GNZ21_14015</name>
</gene>
<dbReference type="OrthoDB" id="4480597at2"/>
<feature type="transmembrane region" description="Helical" evidence="2">
    <location>
        <begin position="47"/>
        <end position="67"/>
    </location>
</feature>
<dbReference type="InterPro" id="IPR021235">
    <property type="entry name" value="DUF2637"/>
</dbReference>
<feature type="transmembrane region" description="Helical" evidence="2">
    <location>
        <begin position="74"/>
        <end position="99"/>
    </location>
</feature>
<accession>A0A7K1UN51</accession>